<comment type="subcellular location">
    <subcellularLocation>
        <location evidence="1">Host cell membrane</location>
        <topology evidence="1">Lipid-anchor</topology>
        <orientation evidence="1">Cytoplasmic side</orientation>
    </subcellularLocation>
</comment>
<reference evidence="3" key="1">
    <citation type="submission" date="2018-10" db="EMBL/GenBank/DDBJ databases">
        <title>Hidden diversity of soil giant viruses.</title>
        <authorList>
            <person name="Schulz F."/>
            <person name="Alteio L."/>
            <person name="Goudeau D."/>
            <person name="Ryan E.M."/>
            <person name="Malmstrom R.R."/>
            <person name="Blanchard J."/>
            <person name="Woyke T."/>
        </authorList>
    </citation>
    <scope>NUCLEOTIDE SEQUENCE</scope>
    <source>
        <strain evidence="3">HAV1</strain>
    </source>
</reference>
<dbReference type="Pfam" id="PF00071">
    <property type="entry name" value="Ras"/>
    <property type="match status" value="1"/>
</dbReference>
<dbReference type="InterPro" id="IPR027417">
    <property type="entry name" value="P-loop_NTPase"/>
</dbReference>
<organism evidence="3">
    <name type="scientific">Harvfovirus sp</name>
    <dbReference type="NCBI Taxonomy" id="2487768"/>
    <lineage>
        <taxon>Viruses</taxon>
        <taxon>Varidnaviria</taxon>
        <taxon>Bamfordvirae</taxon>
        <taxon>Nucleocytoviricota</taxon>
        <taxon>Megaviricetes</taxon>
        <taxon>Imitervirales</taxon>
        <taxon>Mimiviridae</taxon>
        <taxon>Klosneuvirinae</taxon>
    </lineage>
</organism>
<dbReference type="EMBL" id="MK072316">
    <property type="protein sequence ID" value="AYV81890.1"/>
    <property type="molecule type" value="Genomic_DNA"/>
</dbReference>
<sequence length="244" mass="27434">MSNFVFKFIVIGESGVGKTCLVSAYAGGGFITTHISTVGIDFMTKKVRRGGGDVKLQLWDTAGQEKYRSLTSEYMRGAHGIIIVFDVSDLKSLEKSIEIYNDIAIMHDNLRPVISLVGTKFDIIEEAFRLDKKLGEGVMKYVMRGVERIKINHFAWDQKIGVVPIKIFWTSAKTEYGLRELFDYMVDRSILTQTVGYLWHPYKAVVGEDPVIIGLREEIAHMKEEIVKVGEGSGVKKSRCKPSC</sequence>
<evidence type="ECO:0000313" key="3">
    <source>
        <dbReference type="EMBL" id="AYV81890.1"/>
    </source>
</evidence>
<dbReference type="GO" id="GO:0020002">
    <property type="term" value="C:host cell plasma membrane"/>
    <property type="evidence" value="ECO:0007669"/>
    <property type="project" value="UniProtKB-SubCell"/>
</dbReference>
<dbReference type="PRINTS" id="PR00449">
    <property type="entry name" value="RASTRNSFRMNG"/>
</dbReference>
<dbReference type="FunFam" id="3.40.50.300:FF:001447">
    <property type="entry name" value="Ras-related protein Rab-1B"/>
    <property type="match status" value="1"/>
</dbReference>
<name>A0A3G5A3W3_9VIRU</name>
<dbReference type="PROSITE" id="PS51419">
    <property type="entry name" value="RAB"/>
    <property type="match status" value="1"/>
</dbReference>
<dbReference type="SMART" id="SM00173">
    <property type="entry name" value="RAS"/>
    <property type="match status" value="1"/>
</dbReference>
<dbReference type="NCBIfam" id="TIGR00231">
    <property type="entry name" value="small_GTP"/>
    <property type="match status" value="1"/>
</dbReference>
<dbReference type="SMART" id="SM00175">
    <property type="entry name" value="RAB"/>
    <property type="match status" value="1"/>
</dbReference>
<keyword evidence="2" id="KW-0547">Nucleotide-binding</keyword>
<dbReference type="SMART" id="SM00174">
    <property type="entry name" value="RHO"/>
    <property type="match status" value="1"/>
</dbReference>
<evidence type="ECO:0000256" key="2">
    <source>
        <dbReference type="ARBA" id="ARBA00022741"/>
    </source>
</evidence>
<dbReference type="GO" id="GO:0005525">
    <property type="term" value="F:GTP binding"/>
    <property type="evidence" value="ECO:0007669"/>
    <property type="project" value="InterPro"/>
</dbReference>
<dbReference type="PANTHER" id="PTHR47978">
    <property type="match status" value="1"/>
</dbReference>
<dbReference type="GO" id="GO:0003924">
    <property type="term" value="F:GTPase activity"/>
    <property type="evidence" value="ECO:0007669"/>
    <property type="project" value="InterPro"/>
</dbReference>
<dbReference type="InterPro" id="IPR001806">
    <property type="entry name" value="Small_GTPase"/>
</dbReference>
<accession>A0A3G5A3W3</accession>
<evidence type="ECO:0000256" key="1">
    <source>
        <dbReference type="ARBA" id="ARBA00004112"/>
    </source>
</evidence>
<dbReference type="InterPro" id="IPR005225">
    <property type="entry name" value="Small_GTP-bd"/>
</dbReference>
<dbReference type="CDD" id="cd00154">
    <property type="entry name" value="Rab"/>
    <property type="match status" value="1"/>
</dbReference>
<protein>
    <submittedName>
        <fullName evidence="3">Putative ras-related protein Rab-13</fullName>
    </submittedName>
</protein>
<proteinExistence type="predicted"/>
<dbReference type="SUPFAM" id="SSF52540">
    <property type="entry name" value="P-loop containing nucleoside triphosphate hydrolases"/>
    <property type="match status" value="1"/>
</dbReference>
<dbReference type="Gene3D" id="3.40.50.300">
    <property type="entry name" value="P-loop containing nucleotide triphosphate hydrolases"/>
    <property type="match status" value="1"/>
</dbReference>
<dbReference type="PROSITE" id="PS51421">
    <property type="entry name" value="RAS"/>
    <property type="match status" value="1"/>
</dbReference>
<gene>
    <name evidence="3" type="ORF">Harvfovirus74_3</name>
</gene>